<name>A0A562UYZ0_9ACTN</name>
<dbReference type="Proteomes" id="UP000321617">
    <property type="component" value="Unassembled WGS sequence"/>
</dbReference>
<dbReference type="Gene3D" id="3.10.450.50">
    <property type="match status" value="1"/>
</dbReference>
<dbReference type="OrthoDB" id="2599042at2"/>
<evidence type="ECO:0000259" key="1">
    <source>
        <dbReference type="Pfam" id="PF13577"/>
    </source>
</evidence>
<evidence type="ECO:0000313" key="3">
    <source>
        <dbReference type="Proteomes" id="UP000321617"/>
    </source>
</evidence>
<dbReference type="InterPro" id="IPR037401">
    <property type="entry name" value="SnoaL-like"/>
</dbReference>
<comment type="caution">
    <text evidence="2">The sequence shown here is derived from an EMBL/GenBank/DDBJ whole genome shotgun (WGS) entry which is preliminary data.</text>
</comment>
<reference evidence="2 3" key="1">
    <citation type="journal article" date="2013" name="Stand. Genomic Sci.">
        <title>Genomic Encyclopedia of Type Strains, Phase I: The one thousand microbial genomes (KMG-I) project.</title>
        <authorList>
            <person name="Kyrpides N.C."/>
            <person name="Woyke T."/>
            <person name="Eisen J.A."/>
            <person name="Garrity G."/>
            <person name="Lilburn T.G."/>
            <person name="Beck B.J."/>
            <person name="Whitman W.B."/>
            <person name="Hugenholtz P."/>
            <person name="Klenk H.P."/>
        </authorList>
    </citation>
    <scope>NUCLEOTIDE SEQUENCE [LARGE SCALE GENOMIC DNA]</scope>
    <source>
        <strain evidence="2 3">DSM 45044</strain>
    </source>
</reference>
<proteinExistence type="predicted"/>
<feature type="domain" description="SnoaL-like" evidence="1">
    <location>
        <begin position="7"/>
        <end position="138"/>
    </location>
</feature>
<keyword evidence="3" id="KW-1185">Reference proteome</keyword>
<gene>
    <name evidence="2" type="ORF">LX16_4250</name>
</gene>
<dbReference type="AlphaFoldDB" id="A0A562UYZ0"/>
<protein>
    <submittedName>
        <fullName evidence="2">SnoaL-like protein</fullName>
    </submittedName>
</protein>
<evidence type="ECO:0000313" key="2">
    <source>
        <dbReference type="EMBL" id="TWJ10826.1"/>
    </source>
</evidence>
<dbReference type="Pfam" id="PF13577">
    <property type="entry name" value="SnoaL_4"/>
    <property type="match status" value="1"/>
</dbReference>
<dbReference type="InterPro" id="IPR032710">
    <property type="entry name" value="NTF2-like_dom_sf"/>
</dbReference>
<sequence length="158" mass="18016">MTDVLMRELADRVEISELISRFYREVEAANGHPERLGPDWERSYFTPDVRVEYPFAVLEGIELVGRSLRDATGMFAAVHVLTTDHEIRIDGDRAFARWNTYNTHVHHPGFAAEHGELFVVGDRFTGDLVRTADGWRFATQTLEVIWSRGTPPPPPIPE</sequence>
<dbReference type="SUPFAM" id="SSF54427">
    <property type="entry name" value="NTF2-like"/>
    <property type="match status" value="1"/>
</dbReference>
<dbReference type="EMBL" id="VLLL01000007">
    <property type="protein sequence ID" value="TWJ10826.1"/>
    <property type="molecule type" value="Genomic_DNA"/>
</dbReference>
<accession>A0A562UYZ0</accession>
<organism evidence="2 3">
    <name type="scientific">Stackebrandtia albiflava</name>
    <dbReference type="NCBI Taxonomy" id="406432"/>
    <lineage>
        <taxon>Bacteria</taxon>
        <taxon>Bacillati</taxon>
        <taxon>Actinomycetota</taxon>
        <taxon>Actinomycetes</taxon>
        <taxon>Glycomycetales</taxon>
        <taxon>Glycomycetaceae</taxon>
        <taxon>Stackebrandtia</taxon>
    </lineage>
</organism>
<dbReference type="RefSeq" id="WP_147141909.1">
    <property type="nucleotide sequence ID" value="NZ_BAABIJ010000003.1"/>
</dbReference>